<evidence type="ECO:0000259" key="3">
    <source>
        <dbReference type="Pfam" id="PF08241"/>
    </source>
</evidence>
<sequence length="358" mass="41210">MMRTFLNKQEILTSSVILRGHLYLKGMALERASVCQLRRSTTVNKRSQRSQKSPDNEKEIVRASKSLSNLLEKDVVFKHSQACLRAEGRSNQIEAVIWSPHTQYPAILLRPGQRSIYEHIDDIPSHVQPLHWWNSMQQRSFFASQRNYNRRILKYLLTVIVVAMAVAMGLCAEIYVHQPRELLVLREEILGHAYGKVLELGAGQGASIGLYPYPAHEIWMIDKNLSLLKRLVQRIPINSYPSYHILHKHVEDLNSVPDNSFDTVVDCFGLCHYHNPIKTLREMQRICKKDGIVLLLEHGKSKNDLLNYLLGIYRSKNSHGCIRDRDIESVIMSSGLKVKEIRRKHFGTTTFCVGYPRS</sequence>
<name>A0A7S4L942_9EUKA</name>
<dbReference type="Pfam" id="PF08241">
    <property type="entry name" value="Methyltransf_11"/>
    <property type="match status" value="1"/>
</dbReference>
<proteinExistence type="predicted"/>
<dbReference type="InterPro" id="IPR050508">
    <property type="entry name" value="Methyltransf_Superfamily"/>
</dbReference>
<dbReference type="AlphaFoldDB" id="A0A7S4L942"/>
<dbReference type="InterPro" id="IPR029063">
    <property type="entry name" value="SAM-dependent_MTases_sf"/>
</dbReference>
<feature type="compositionally biased region" description="Polar residues" evidence="1">
    <location>
        <begin position="40"/>
        <end position="51"/>
    </location>
</feature>
<feature type="domain" description="Methyltransferase type 11" evidence="3">
    <location>
        <begin position="198"/>
        <end position="294"/>
    </location>
</feature>
<feature type="region of interest" description="Disordered" evidence="1">
    <location>
        <begin position="40"/>
        <end position="59"/>
    </location>
</feature>
<organism evidence="4">
    <name type="scientific">Paramoeba aestuarina</name>
    <dbReference type="NCBI Taxonomy" id="180227"/>
    <lineage>
        <taxon>Eukaryota</taxon>
        <taxon>Amoebozoa</taxon>
        <taxon>Discosea</taxon>
        <taxon>Flabellinia</taxon>
        <taxon>Dactylopodida</taxon>
        <taxon>Paramoebidae</taxon>
        <taxon>Paramoeba</taxon>
    </lineage>
</organism>
<dbReference type="GO" id="GO:0008757">
    <property type="term" value="F:S-adenosylmethionine-dependent methyltransferase activity"/>
    <property type="evidence" value="ECO:0007669"/>
    <property type="project" value="InterPro"/>
</dbReference>
<evidence type="ECO:0000256" key="2">
    <source>
        <dbReference type="SAM" id="Phobius"/>
    </source>
</evidence>
<dbReference type="Gene3D" id="3.40.50.150">
    <property type="entry name" value="Vaccinia Virus protein VP39"/>
    <property type="match status" value="1"/>
</dbReference>
<evidence type="ECO:0000313" key="4">
    <source>
        <dbReference type="EMBL" id="CAE2319075.1"/>
    </source>
</evidence>
<keyword evidence="2" id="KW-0812">Transmembrane</keyword>
<reference evidence="4" key="1">
    <citation type="submission" date="2021-01" db="EMBL/GenBank/DDBJ databases">
        <authorList>
            <person name="Corre E."/>
            <person name="Pelletier E."/>
            <person name="Niang G."/>
            <person name="Scheremetjew M."/>
            <person name="Finn R."/>
            <person name="Kale V."/>
            <person name="Holt S."/>
            <person name="Cochrane G."/>
            <person name="Meng A."/>
            <person name="Brown T."/>
            <person name="Cohen L."/>
        </authorList>
    </citation>
    <scope>NUCLEOTIDE SEQUENCE</scope>
    <source>
        <strain evidence="4">SoJaBio B1-5/56/2</strain>
    </source>
</reference>
<accession>A0A7S4L942</accession>
<evidence type="ECO:0000256" key="1">
    <source>
        <dbReference type="SAM" id="MobiDB-lite"/>
    </source>
</evidence>
<dbReference type="SUPFAM" id="SSF53335">
    <property type="entry name" value="S-adenosyl-L-methionine-dependent methyltransferases"/>
    <property type="match status" value="1"/>
</dbReference>
<dbReference type="EMBL" id="HBKR01026343">
    <property type="protein sequence ID" value="CAE2319075.1"/>
    <property type="molecule type" value="Transcribed_RNA"/>
</dbReference>
<dbReference type="PANTHER" id="PTHR42912">
    <property type="entry name" value="METHYLTRANSFERASE"/>
    <property type="match status" value="1"/>
</dbReference>
<keyword evidence="2" id="KW-1133">Transmembrane helix</keyword>
<dbReference type="CDD" id="cd02440">
    <property type="entry name" value="AdoMet_MTases"/>
    <property type="match status" value="1"/>
</dbReference>
<dbReference type="InterPro" id="IPR013216">
    <property type="entry name" value="Methyltransf_11"/>
</dbReference>
<protein>
    <recommendedName>
        <fullName evidence="3">Methyltransferase type 11 domain-containing protein</fullName>
    </recommendedName>
</protein>
<keyword evidence="2" id="KW-0472">Membrane</keyword>
<dbReference type="PANTHER" id="PTHR42912:SF15">
    <property type="entry name" value="METHYLTRANSFERASE TYPE 11 DOMAIN-CONTAINING PROTEIN"/>
    <property type="match status" value="1"/>
</dbReference>
<feature type="transmembrane region" description="Helical" evidence="2">
    <location>
        <begin position="155"/>
        <end position="176"/>
    </location>
</feature>
<gene>
    <name evidence="4" type="ORF">NAES01612_LOCUS17263</name>
</gene>